<dbReference type="PANTHER" id="PTHR30469:SF15">
    <property type="entry name" value="HLYD FAMILY OF SECRETION PROTEINS"/>
    <property type="match status" value="1"/>
</dbReference>
<evidence type="ECO:0000313" key="3">
    <source>
        <dbReference type="EMBL" id="MUF07094.1"/>
    </source>
</evidence>
<dbReference type="PROSITE" id="PS51257">
    <property type="entry name" value="PROKAR_LIPOPROTEIN"/>
    <property type="match status" value="1"/>
</dbReference>
<dbReference type="GO" id="GO:1990281">
    <property type="term" value="C:efflux pump complex"/>
    <property type="evidence" value="ECO:0007669"/>
    <property type="project" value="TreeGrafter"/>
</dbReference>
<dbReference type="RefSeq" id="WP_155585244.1">
    <property type="nucleotide sequence ID" value="NZ_JBHSTH010000022.1"/>
</dbReference>
<feature type="compositionally biased region" description="Low complexity" evidence="2">
    <location>
        <begin position="127"/>
        <end position="137"/>
    </location>
</feature>
<feature type="region of interest" description="Disordered" evidence="2">
    <location>
        <begin position="127"/>
        <end position="162"/>
    </location>
</feature>
<gene>
    <name evidence="3" type="ORF">GNF76_22335</name>
</gene>
<sequence>MNSRSLHPWLVLISACFFLTGCPREDAPAKTTASSATYLAVARGRVDVEGGLLKLGVTRDGIVADIKIKEGDHVRKGQLLSSLDSELARLAVSAAQAEQQQVQVQAKQLERRFKFADQKATRLAKAAAAGAGDGQSADDAREAAAQLHDDIEKNRGDAETATRKLTTARYELAQRSLYAPVDAEVVRRLIQPGAAVSFQSGPAFILLPNQARIVRAELNESFVGAVLPGMKAEISDESGNDSPPLSAHVVRISAVLGNSTLEDDPQVRANMRTVECILAFDQPAPASLRVGQRMLVRFGAQ</sequence>
<dbReference type="Gene3D" id="1.10.287.470">
    <property type="entry name" value="Helix hairpin bin"/>
    <property type="match status" value="1"/>
</dbReference>
<evidence type="ECO:0000313" key="4">
    <source>
        <dbReference type="Proteomes" id="UP000438196"/>
    </source>
</evidence>
<dbReference type="AlphaFoldDB" id="A0A6I3WGV7"/>
<dbReference type="EMBL" id="WNNK01000021">
    <property type="protein sequence ID" value="MUF07094.1"/>
    <property type="molecule type" value="Genomic_DNA"/>
</dbReference>
<name>A0A6I3WGV7_9PSED</name>
<dbReference type="OrthoDB" id="8794034at2"/>
<dbReference type="SUPFAM" id="SSF111369">
    <property type="entry name" value="HlyD-like secretion proteins"/>
    <property type="match status" value="1"/>
</dbReference>
<organism evidence="3 4">
    <name type="scientific">Pseudomonas spelaei</name>
    <dbReference type="NCBI Taxonomy" id="1055469"/>
    <lineage>
        <taxon>Bacteria</taxon>
        <taxon>Pseudomonadati</taxon>
        <taxon>Pseudomonadota</taxon>
        <taxon>Gammaproteobacteria</taxon>
        <taxon>Pseudomonadales</taxon>
        <taxon>Pseudomonadaceae</taxon>
        <taxon>Pseudomonas</taxon>
    </lineage>
</organism>
<reference evidence="3 4" key="1">
    <citation type="submission" date="2019-11" db="EMBL/GenBank/DDBJ databases">
        <title>Pseudomonas karstica sp. nov. and Pseudomonas spelaei sp. nov. from karst caves.</title>
        <authorList>
            <person name="Zeman M."/>
        </authorList>
    </citation>
    <scope>NUCLEOTIDE SEQUENCE [LARGE SCALE GENOMIC DNA]</scope>
    <source>
        <strain evidence="3 4">CCM 7893</strain>
    </source>
</reference>
<accession>A0A6I3WGV7</accession>
<comment type="caution">
    <text evidence="3">The sequence shown here is derived from an EMBL/GenBank/DDBJ whole genome shotgun (WGS) entry which is preliminary data.</text>
</comment>
<feature type="coiled-coil region" evidence="1">
    <location>
        <begin position="80"/>
        <end position="126"/>
    </location>
</feature>
<dbReference type="Proteomes" id="UP000438196">
    <property type="component" value="Unassembled WGS sequence"/>
</dbReference>
<protein>
    <submittedName>
        <fullName evidence="3">HlyD family efflux transporter periplasmic adaptor subunit</fullName>
    </submittedName>
</protein>
<dbReference type="GO" id="GO:0015562">
    <property type="term" value="F:efflux transmembrane transporter activity"/>
    <property type="evidence" value="ECO:0007669"/>
    <property type="project" value="TreeGrafter"/>
</dbReference>
<dbReference type="PANTHER" id="PTHR30469">
    <property type="entry name" value="MULTIDRUG RESISTANCE PROTEIN MDTA"/>
    <property type="match status" value="1"/>
</dbReference>
<feature type="compositionally biased region" description="Basic and acidic residues" evidence="2">
    <location>
        <begin position="138"/>
        <end position="162"/>
    </location>
</feature>
<keyword evidence="4" id="KW-1185">Reference proteome</keyword>
<proteinExistence type="predicted"/>
<evidence type="ECO:0000256" key="2">
    <source>
        <dbReference type="SAM" id="MobiDB-lite"/>
    </source>
</evidence>
<dbReference type="Gene3D" id="2.40.50.100">
    <property type="match status" value="1"/>
</dbReference>
<evidence type="ECO:0000256" key="1">
    <source>
        <dbReference type="SAM" id="Coils"/>
    </source>
</evidence>
<keyword evidence="1" id="KW-0175">Coiled coil</keyword>